<dbReference type="EMBL" id="CR382123">
    <property type="protein sequence ID" value="CAR64368.1"/>
    <property type="molecule type" value="Genomic_DNA"/>
</dbReference>
<name>B5FV67_KLULA</name>
<dbReference type="Pfam" id="PF17276">
    <property type="entry name" value="DUF5341"/>
    <property type="match status" value="1"/>
</dbReference>
<dbReference type="InParanoid" id="B5FV67"/>
<dbReference type="HOGENOM" id="CLU_2085183_0_0_1"/>
<keyword evidence="2" id="KW-1185">Reference proteome</keyword>
<protein>
    <submittedName>
        <fullName evidence="1">KLLA0C19327p</fullName>
    </submittedName>
</protein>
<sequence>MGGKLGKRGWSFDATWVSYNYDNVNSDLARQWAENIHNDNQYQLEEEMLDFMNANDGYKYCISPSLSSNPGDISKNAFDDSVDQTPMHGETYFNTYGGVDGECNDFYHRLTSDCSGF</sequence>
<dbReference type="PaxDb" id="284590-B5FV67"/>
<evidence type="ECO:0000313" key="1">
    <source>
        <dbReference type="EMBL" id="CAR64368.1"/>
    </source>
</evidence>
<dbReference type="RefSeq" id="XP_002999364.1">
    <property type="nucleotide sequence ID" value="XM_002999318.1"/>
</dbReference>
<accession>B5FV67</accession>
<dbReference type="Proteomes" id="UP000000598">
    <property type="component" value="Chromosome C"/>
</dbReference>
<dbReference type="FunCoup" id="B5FV67">
    <property type="interactions" value="18"/>
</dbReference>
<evidence type="ECO:0000313" key="2">
    <source>
        <dbReference type="Proteomes" id="UP000000598"/>
    </source>
</evidence>
<dbReference type="eggNOG" id="ENOG502RZ0B">
    <property type="taxonomic scope" value="Eukaryota"/>
</dbReference>
<dbReference type="InterPro" id="IPR035237">
    <property type="entry name" value="DUF5341"/>
</dbReference>
<reference evidence="1 2" key="1">
    <citation type="journal article" date="2004" name="Nature">
        <title>Genome evolution in yeasts.</title>
        <authorList>
            <consortium name="Genolevures"/>
            <person name="Dujon B."/>
            <person name="Sherman D."/>
            <person name="Fischer G."/>
            <person name="Durrens P."/>
            <person name="Casaregola S."/>
            <person name="Lafontaine I."/>
            <person name="de Montigny J."/>
            <person name="Marck C."/>
            <person name="Neuveglise C."/>
            <person name="Talla E."/>
            <person name="Goffard N."/>
            <person name="Frangeul L."/>
            <person name="Aigle M."/>
            <person name="Anthouard V."/>
            <person name="Babour A."/>
            <person name="Barbe V."/>
            <person name="Barnay S."/>
            <person name="Blanchin S."/>
            <person name="Beckerich J.M."/>
            <person name="Beyne E."/>
            <person name="Bleykasten C."/>
            <person name="Boisrame A."/>
            <person name="Boyer J."/>
            <person name="Cattolico L."/>
            <person name="Confanioleri F."/>
            <person name="de Daruvar A."/>
            <person name="Despons L."/>
            <person name="Fabre E."/>
            <person name="Fairhead C."/>
            <person name="Ferry-Dumazet H."/>
            <person name="Groppi A."/>
            <person name="Hantraye F."/>
            <person name="Hennequin C."/>
            <person name="Jauniaux N."/>
            <person name="Joyet P."/>
            <person name="Kachouri R."/>
            <person name="Kerrest A."/>
            <person name="Koszul R."/>
            <person name="Lemaire M."/>
            <person name="Lesur I."/>
            <person name="Ma L."/>
            <person name="Muller H."/>
            <person name="Nicaud J.M."/>
            <person name="Nikolski M."/>
            <person name="Oztas S."/>
            <person name="Ozier-Kalogeropoulos O."/>
            <person name="Pellenz S."/>
            <person name="Potier S."/>
            <person name="Richard G.F."/>
            <person name="Straub M.L."/>
            <person name="Suleau A."/>
            <person name="Swennene D."/>
            <person name="Tekaia F."/>
            <person name="Wesolowski-Louvel M."/>
            <person name="Westhof E."/>
            <person name="Wirth B."/>
            <person name="Zeniou-Meyer M."/>
            <person name="Zivanovic I."/>
            <person name="Bolotin-Fukuhara M."/>
            <person name="Thierry A."/>
            <person name="Bouchier C."/>
            <person name="Caudron B."/>
            <person name="Scarpelli C."/>
            <person name="Gaillardin C."/>
            <person name="Weissenbach J."/>
            <person name="Wincker P."/>
            <person name="Souciet J.L."/>
        </authorList>
    </citation>
    <scope>NUCLEOTIDE SEQUENCE [LARGE SCALE GENOMIC DNA]</scope>
    <source>
        <strain evidence="2">ATCC 8585 / CBS 2359 / DSM 70799 / NBRC 1267 / NRRL Y-1140 / WM37</strain>
    </source>
</reference>
<gene>
    <name evidence="1" type="ORF">KLLA0_C19327g</name>
</gene>
<dbReference type="AlphaFoldDB" id="B5FV67"/>
<dbReference type="GeneID" id="9487426"/>
<organism evidence="1 2">
    <name type="scientific">Kluyveromyces lactis (strain ATCC 8585 / CBS 2359 / DSM 70799 / NBRC 1267 / NRRL Y-1140 / WM37)</name>
    <name type="common">Yeast</name>
    <name type="synonym">Candida sphaerica</name>
    <dbReference type="NCBI Taxonomy" id="284590"/>
    <lineage>
        <taxon>Eukaryota</taxon>
        <taxon>Fungi</taxon>
        <taxon>Dikarya</taxon>
        <taxon>Ascomycota</taxon>
        <taxon>Saccharomycotina</taxon>
        <taxon>Saccharomycetes</taxon>
        <taxon>Saccharomycetales</taxon>
        <taxon>Saccharomycetaceae</taxon>
        <taxon>Kluyveromyces</taxon>
    </lineage>
</organism>
<proteinExistence type="predicted"/>
<dbReference type="KEGG" id="kla:KLLA0_C19327g"/>